<keyword evidence="8" id="KW-1185">Reference proteome</keyword>
<feature type="transmembrane region" description="Helical" evidence="5">
    <location>
        <begin position="291"/>
        <end position="311"/>
    </location>
</feature>
<dbReference type="EMBL" id="JBHFEH010000063">
    <property type="protein sequence ID" value="KAL2049499.1"/>
    <property type="molecule type" value="Genomic_DNA"/>
</dbReference>
<evidence type="ECO:0000313" key="7">
    <source>
        <dbReference type="EMBL" id="KAL2049499.1"/>
    </source>
</evidence>
<keyword evidence="2 5" id="KW-0812">Transmembrane</keyword>
<reference evidence="7 8" key="1">
    <citation type="submission" date="2024-09" db="EMBL/GenBank/DDBJ databases">
        <title>Rethinking Asexuality: The Enigmatic Case of Functional Sexual Genes in Lepraria (Stereocaulaceae).</title>
        <authorList>
            <person name="Doellman M."/>
            <person name="Sun Y."/>
            <person name="Barcenas-Pena A."/>
            <person name="Lumbsch H.T."/>
            <person name="Grewe F."/>
        </authorList>
    </citation>
    <scope>NUCLEOTIDE SEQUENCE [LARGE SCALE GENOMIC DNA]</scope>
    <source>
        <strain evidence="7 8">Grewe 0041</strain>
    </source>
</reference>
<feature type="transmembrane region" description="Helical" evidence="5">
    <location>
        <begin position="102"/>
        <end position="121"/>
    </location>
</feature>
<dbReference type="PANTHER" id="PTHR23501:SF198">
    <property type="entry name" value="AZOLE RESISTANCE PROTEIN 1-RELATED"/>
    <property type="match status" value="1"/>
</dbReference>
<evidence type="ECO:0000256" key="3">
    <source>
        <dbReference type="ARBA" id="ARBA00022989"/>
    </source>
</evidence>
<feature type="transmembrane region" description="Helical" evidence="5">
    <location>
        <begin position="260"/>
        <end position="279"/>
    </location>
</feature>
<comment type="caution">
    <text evidence="7">The sequence shown here is derived from an EMBL/GenBank/DDBJ whole genome shotgun (WGS) entry which is preliminary data.</text>
</comment>
<comment type="subcellular location">
    <subcellularLocation>
        <location evidence="1">Membrane</location>
        <topology evidence="1">Multi-pass membrane protein</topology>
    </subcellularLocation>
</comment>
<accession>A0ABR4AUY8</accession>
<feature type="domain" description="Major facilitator superfamily (MFS) profile" evidence="6">
    <location>
        <begin position="65"/>
        <end position="560"/>
    </location>
</feature>
<dbReference type="InterPro" id="IPR020846">
    <property type="entry name" value="MFS_dom"/>
</dbReference>
<feature type="transmembrane region" description="Helical" evidence="5">
    <location>
        <begin position="425"/>
        <end position="448"/>
    </location>
</feature>
<evidence type="ECO:0000259" key="6">
    <source>
        <dbReference type="PROSITE" id="PS50850"/>
    </source>
</evidence>
<feature type="transmembrane region" description="Helical" evidence="5">
    <location>
        <begin position="62"/>
        <end position="90"/>
    </location>
</feature>
<feature type="transmembrane region" description="Helical" evidence="5">
    <location>
        <begin position="186"/>
        <end position="206"/>
    </location>
</feature>
<dbReference type="CDD" id="cd17502">
    <property type="entry name" value="MFS_Azr1_MDR_like"/>
    <property type="match status" value="1"/>
</dbReference>
<keyword evidence="3 5" id="KW-1133">Transmembrane helix</keyword>
<dbReference type="Pfam" id="PF07690">
    <property type="entry name" value="MFS_1"/>
    <property type="match status" value="1"/>
</dbReference>
<dbReference type="InterPro" id="IPR036259">
    <property type="entry name" value="MFS_trans_sf"/>
</dbReference>
<proteinExistence type="predicted"/>
<protein>
    <recommendedName>
        <fullName evidence="6">Major facilitator superfamily (MFS) profile domain-containing protein</fullName>
    </recommendedName>
</protein>
<feature type="transmembrane region" description="Helical" evidence="5">
    <location>
        <begin position="394"/>
        <end position="413"/>
    </location>
</feature>
<evidence type="ECO:0000256" key="2">
    <source>
        <dbReference type="ARBA" id="ARBA00022692"/>
    </source>
</evidence>
<feature type="transmembrane region" description="Helical" evidence="5">
    <location>
        <begin position="155"/>
        <end position="179"/>
    </location>
</feature>
<keyword evidence="4 5" id="KW-0472">Membrane</keyword>
<evidence type="ECO:0000313" key="8">
    <source>
        <dbReference type="Proteomes" id="UP001590951"/>
    </source>
</evidence>
<evidence type="ECO:0000256" key="1">
    <source>
        <dbReference type="ARBA" id="ARBA00004141"/>
    </source>
</evidence>
<feature type="transmembrane region" description="Helical" evidence="5">
    <location>
        <begin position="128"/>
        <end position="149"/>
    </location>
</feature>
<dbReference type="PANTHER" id="PTHR23501">
    <property type="entry name" value="MAJOR FACILITATOR SUPERFAMILY"/>
    <property type="match status" value="1"/>
</dbReference>
<sequence length="560" mass="59928">MLRIEGINIEMRQHVSAAHESESEGGNALADKQEAASAEQEALHSGAEQDAPATEYPSGIKFWLAVTTLCLGIFLTTLDSTIVATAIPYISDEFHSLKDVGWYGSIYLMAVCTSQLLFGKLSARYSICWIYGAAMFVFLVGSAVCGAAPNSLALIAGRAIAGFGSSGLLLTAFSLVPSLAPPPKRFILLSLISIARSIGATCGPLIGGALTQRISWRWNFYINLPLGAFIYAAFLFSIILPKRESEAFTSFSDLLQTLDLIGLAALVPCVVCILLALQWGGVQYSWGNGRIIALLVLFGVLGLVFIVIEFWQGEKAMLPSRIFTQRNVSYTSFYAFCTSGAIYVLTYYLPIWFQGVKEASPLMSAVYTLPWLITSVITLLGGGAIISKLGHTDAFMFVGSVFGAVGSGLFTTFTPETSESKWIGYQIIFAIGSAFFSVTPLMVAQNALAFKDIPIGSSMVMFAQMMGSSIFVSVAQALFTNNLTSGLQRLGISGIDAGTVSTTGVTSITQGLSENIKRAVLRVINDALVQSWRLPIGLRGVSIVGALAVEHRKSKSKDGA</sequence>
<evidence type="ECO:0000256" key="4">
    <source>
        <dbReference type="ARBA" id="ARBA00023136"/>
    </source>
</evidence>
<evidence type="ECO:0000256" key="5">
    <source>
        <dbReference type="SAM" id="Phobius"/>
    </source>
</evidence>
<dbReference type="Gene3D" id="1.20.1250.20">
    <property type="entry name" value="MFS general substrate transporter like domains"/>
    <property type="match status" value="2"/>
</dbReference>
<feature type="transmembrane region" description="Helical" evidence="5">
    <location>
        <begin position="460"/>
        <end position="479"/>
    </location>
</feature>
<organism evidence="7 8">
    <name type="scientific">Lepraria finkii</name>
    <dbReference type="NCBI Taxonomy" id="1340010"/>
    <lineage>
        <taxon>Eukaryota</taxon>
        <taxon>Fungi</taxon>
        <taxon>Dikarya</taxon>
        <taxon>Ascomycota</taxon>
        <taxon>Pezizomycotina</taxon>
        <taxon>Lecanoromycetes</taxon>
        <taxon>OSLEUM clade</taxon>
        <taxon>Lecanoromycetidae</taxon>
        <taxon>Lecanorales</taxon>
        <taxon>Lecanorineae</taxon>
        <taxon>Stereocaulaceae</taxon>
        <taxon>Lepraria</taxon>
    </lineage>
</organism>
<feature type="transmembrane region" description="Helical" evidence="5">
    <location>
        <begin position="218"/>
        <end position="240"/>
    </location>
</feature>
<feature type="transmembrane region" description="Helical" evidence="5">
    <location>
        <begin position="365"/>
        <end position="387"/>
    </location>
</feature>
<feature type="transmembrane region" description="Helical" evidence="5">
    <location>
        <begin position="332"/>
        <end position="353"/>
    </location>
</feature>
<dbReference type="InterPro" id="IPR011701">
    <property type="entry name" value="MFS"/>
</dbReference>
<gene>
    <name evidence="7" type="ORF">ABVK25_010294</name>
</gene>
<dbReference type="SUPFAM" id="SSF103473">
    <property type="entry name" value="MFS general substrate transporter"/>
    <property type="match status" value="1"/>
</dbReference>
<dbReference type="PROSITE" id="PS50850">
    <property type="entry name" value="MFS"/>
    <property type="match status" value="1"/>
</dbReference>
<name>A0ABR4AUY8_9LECA</name>
<dbReference type="Proteomes" id="UP001590951">
    <property type="component" value="Unassembled WGS sequence"/>
</dbReference>